<keyword evidence="8" id="KW-0418">Kinase</keyword>
<dbReference type="AlphaFoldDB" id="A0A0B7JRM7"/>
<protein>
    <submittedName>
        <fullName evidence="11">Uncharacterized protein</fullName>
    </submittedName>
</protein>
<evidence type="ECO:0000256" key="1">
    <source>
        <dbReference type="ARBA" id="ARBA00000582"/>
    </source>
</evidence>
<dbReference type="Gene3D" id="3.40.50.300">
    <property type="entry name" value="P-loop containing nucleotide triphosphate hydrolases"/>
    <property type="match status" value="1"/>
</dbReference>
<dbReference type="SUPFAM" id="SSF52540">
    <property type="entry name" value="P-loop containing nucleoside triphosphate hydrolases"/>
    <property type="match status" value="1"/>
</dbReference>
<reference evidence="11" key="1">
    <citation type="submission" date="2015-01" db="EMBL/GenBank/DDBJ databases">
        <authorList>
            <person name="Durling Mikael"/>
        </authorList>
    </citation>
    <scope>NUCLEOTIDE SEQUENCE</scope>
</reference>
<dbReference type="HAMAP" id="MF_00039">
    <property type="entry name" value="Adenylate_kinase_AK6"/>
    <property type="match status" value="1"/>
</dbReference>
<dbReference type="Pfam" id="PF13238">
    <property type="entry name" value="AAA_18"/>
    <property type="match status" value="1"/>
</dbReference>
<proteinExistence type="inferred from homology"/>
<evidence type="ECO:0000256" key="9">
    <source>
        <dbReference type="ARBA" id="ARBA00022840"/>
    </source>
</evidence>
<accession>A0A0B7JRM7</accession>
<dbReference type="GO" id="GO:0016887">
    <property type="term" value="F:ATP hydrolysis activity"/>
    <property type="evidence" value="ECO:0007669"/>
    <property type="project" value="InterPro"/>
</dbReference>
<comment type="subcellular location">
    <subcellularLocation>
        <location evidence="2">Nucleus</location>
    </subcellularLocation>
</comment>
<feature type="non-terminal residue" evidence="11">
    <location>
        <position position="1"/>
    </location>
</feature>
<keyword evidence="3" id="KW-0963">Cytoplasm</keyword>
<keyword evidence="10" id="KW-0539">Nucleus</keyword>
<keyword evidence="9" id="KW-0067">ATP-binding</keyword>
<dbReference type="GO" id="GO:0005737">
    <property type="term" value="C:cytoplasm"/>
    <property type="evidence" value="ECO:0007669"/>
    <property type="project" value="TreeGrafter"/>
</dbReference>
<dbReference type="PANTHER" id="PTHR12595">
    <property type="entry name" value="POS9-ACTIVATING FACTOR FAP7-RELATED"/>
    <property type="match status" value="1"/>
</dbReference>
<evidence type="ECO:0000256" key="5">
    <source>
        <dbReference type="ARBA" id="ARBA00022552"/>
    </source>
</evidence>
<organism evidence="11">
    <name type="scientific">Bionectria ochroleuca</name>
    <name type="common">Gliocladium roseum</name>
    <dbReference type="NCBI Taxonomy" id="29856"/>
    <lineage>
        <taxon>Eukaryota</taxon>
        <taxon>Fungi</taxon>
        <taxon>Dikarya</taxon>
        <taxon>Ascomycota</taxon>
        <taxon>Pezizomycotina</taxon>
        <taxon>Sordariomycetes</taxon>
        <taxon>Hypocreomycetidae</taxon>
        <taxon>Hypocreales</taxon>
        <taxon>Bionectriaceae</taxon>
        <taxon>Clonostachys</taxon>
    </lineage>
</organism>
<dbReference type="GO" id="GO:0005524">
    <property type="term" value="F:ATP binding"/>
    <property type="evidence" value="ECO:0007669"/>
    <property type="project" value="UniProtKB-KW"/>
</dbReference>
<dbReference type="FunFam" id="3.40.50.300:FF:000372">
    <property type="entry name" value="Adenylate kinase isoenzyme 6 homolog"/>
    <property type="match status" value="1"/>
</dbReference>
<evidence type="ECO:0000256" key="10">
    <source>
        <dbReference type="ARBA" id="ARBA00023242"/>
    </source>
</evidence>
<evidence type="ECO:0000256" key="4">
    <source>
        <dbReference type="ARBA" id="ARBA00022517"/>
    </source>
</evidence>
<sequence length="213" mass="24567">LSAASLNTYTQPTFHQPLRSIYVTIELFDLKFRISRDTMPRQSPNIIITGTPGVGKTTHCEILAEKIGARHLSVNQVVKDKECHEGWDDEYQSWIVDEDKLLDAIEDDVKEGGCIIDWHACDLFPKSWIDLVVVLRVDSTTLYDRLKARNYPEIKLQENLDTEIMEVLLQEARDAFDEEIVIELQSTTSEEMDTNVDRIEAWVTQWKKDNAEP</sequence>
<keyword evidence="5" id="KW-0698">rRNA processing</keyword>
<gene>
    <name evidence="11" type="ORF">BN869_000003723_1</name>
</gene>
<evidence type="ECO:0000256" key="2">
    <source>
        <dbReference type="ARBA" id="ARBA00004123"/>
    </source>
</evidence>
<dbReference type="InterPro" id="IPR020618">
    <property type="entry name" value="Adenyl_kinase_AK6"/>
</dbReference>
<dbReference type="EMBL" id="CDPU01000008">
    <property type="protein sequence ID" value="CEO47668.1"/>
    <property type="molecule type" value="Genomic_DNA"/>
</dbReference>
<dbReference type="GO" id="GO:0005634">
    <property type="term" value="C:nucleus"/>
    <property type="evidence" value="ECO:0007669"/>
    <property type="project" value="UniProtKB-SubCell"/>
</dbReference>
<dbReference type="GO" id="GO:0006364">
    <property type="term" value="P:rRNA processing"/>
    <property type="evidence" value="ECO:0007669"/>
    <property type="project" value="UniProtKB-KW"/>
</dbReference>
<evidence type="ECO:0000313" key="11">
    <source>
        <dbReference type="EMBL" id="CEO47668.1"/>
    </source>
</evidence>
<name>A0A0B7JRM7_BIOOC</name>
<evidence type="ECO:0000256" key="7">
    <source>
        <dbReference type="ARBA" id="ARBA00022741"/>
    </source>
</evidence>
<evidence type="ECO:0000256" key="8">
    <source>
        <dbReference type="ARBA" id="ARBA00022777"/>
    </source>
</evidence>
<comment type="catalytic activity">
    <reaction evidence="1">
        <text>AMP + ATP = 2 ADP</text>
        <dbReference type="Rhea" id="RHEA:12973"/>
        <dbReference type="ChEBI" id="CHEBI:30616"/>
        <dbReference type="ChEBI" id="CHEBI:456215"/>
        <dbReference type="ChEBI" id="CHEBI:456216"/>
        <dbReference type="EC" id="2.7.4.3"/>
    </reaction>
</comment>
<keyword evidence="7" id="KW-0547">Nucleotide-binding</keyword>
<evidence type="ECO:0000256" key="6">
    <source>
        <dbReference type="ARBA" id="ARBA00022679"/>
    </source>
</evidence>
<evidence type="ECO:0000256" key="3">
    <source>
        <dbReference type="ARBA" id="ARBA00022490"/>
    </source>
</evidence>
<dbReference type="GO" id="GO:0004017">
    <property type="term" value="F:AMP kinase activity"/>
    <property type="evidence" value="ECO:0007669"/>
    <property type="project" value="UniProtKB-EC"/>
</dbReference>
<dbReference type="PANTHER" id="PTHR12595:SF0">
    <property type="entry name" value="ADENYLATE KINASE ISOENZYME 6"/>
    <property type="match status" value="1"/>
</dbReference>
<keyword evidence="6" id="KW-0808">Transferase</keyword>
<dbReference type="InterPro" id="IPR027417">
    <property type="entry name" value="P-loop_NTPase"/>
</dbReference>
<keyword evidence="4" id="KW-0690">Ribosome biogenesis</keyword>